<evidence type="ECO:0000256" key="1">
    <source>
        <dbReference type="SAM" id="MobiDB-lite"/>
    </source>
</evidence>
<dbReference type="Bgee" id="ENSMODG00000009341">
    <property type="expression patterns" value="Expressed in extraembryonic membrane and 18 other cell types or tissues"/>
</dbReference>
<name>F7GAP1_MONDO</name>
<evidence type="ECO:0000259" key="2">
    <source>
        <dbReference type="Pfam" id="PF15552"/>
    </source>
</evidence>
<protein>
    <recommendedName>
        <fullName evidence="2">DUF4657 domain-containing protein</fullName>
    </recommendedName>
</protein>
<feature type="domain" description="DUF4657" evidence="2">
    <location>
        <begin position="73"/>
        <end position="370"/>
    </location>
</feature>
<dbReference type="InterPro" id="IPR027958">
    <property type="entry name" value="DUF4657"/>
</dbReference>
<feature type="compositionally biased region" description="Low complexity" evidence="1">
    <location>
        <begin position="82"/>
        <end position="94"/>
    </location>
</feature>
<feature type="region of interest" description="Disordered" evidence="1">
    <location>
        <begin position="136"/>
        <end position="174"/>
    </location>
</feature>
<feature type="compositionally biased region" description="Polar residues" evidence="1">
    <location>
        <begin position="144"/>
        <end position="162"/>
    </location>
</feature>
<dbReference type="OrthoDB" id="9943553at2759"/>
<dbReference type="PANTHER" id="PTHR37336">
    <property type="entry name" value="SIMILAR TO 9930012K11RIK PROTEIN"/>
    <property type="match status" value="1"/>
</dbReference>
<dbReference type="HOGENOM" id="CLU_067480_0_0_1"/>
<dbReference type="GeneID" id="103097458"/>
<accession>F7GAP1</accession>
<feature type="region of interest" description="Disordered" evidence="1">
    <location>
        <begin position="321"/>
        <end position="352"/>
    </location>
</feature>
<feature type="region of interest" description="Disordered" evidence="1">
    <location>
        <begin position="44"/>
        <end position="94"/>
    </location>
</feature>
<evidence type="ECO:0000313" key="4">
    <source>
        <dbReference type="Proteomes" id="UP000002280"/>
    </source>
</evidence>
<feature type="compositionally biased region" description="Basic and acidic residues" evidence="1">
    <location>
        <begin position="333"/>
        <end position="342"/>
    </location>
</feature>
<sequence length="371" mass="40415">MLGKRRVFTLQPLGSQNGGGCEALLGGCVVLGAKSIYLRVHDMPRVPSPESQDGEGSMRSSGEQASRDSWLEMGGGESPSTAPSSLALDSSNLALGGRPKMASVTMEPPPDLDRFLASRKLEQVVARSCWPRSSPATLPKCWQQREQGSEVSSEVTRDQNGTKAEPGSQAGPAESLALGSEADAWACLPGQGLRYLEHLCLMLERMAMLQQLQQQLQQQHQQMPTGTEGTNESSILAPYRPRVSSVLGPQEFQRLVEKTGKVEESVLPRQAQMHSVSTPSLLEGPAGAAHTIPSYQGHRNNLSHWDKVKALLNRIRWRSPRASEPSFAQDPPAPRRDSKELPEGPLPCSSRRTFLPSLVSKKHRAKNFSVC</sequence>
<dbReference type="OMA" id="IRWRSPK"/>
<dbReference type="PANTHER" id="PTHR37336:SF1">
    <property type="entry name" value="SIMILAR TO 9930012K11RIK PROTEIN"/>
    <property type="match status" value="1"/>
</dbReference>
<evidence type="ECO:0000313" key="3">
    <source>
        <dbReference type="Ensembl" id="ENSMODP00000011672.4"/>
    </source>
</evidence>
<dbReference type="eggNOG" id="ENOG502RG07">
    <property type="taxonomic scope" value="Eukaryota"/>
</dbReference>
<dbReference type="Ensembl" id="ENSMODT00000011892.4">
    <property type="protein sequence ID" value="ENSMODP00000011672.4"/>
    <property type="gene ID" value="ENSMODG00000009341.4"/>
</dbReference>
<keyword evidence="4" id="KW-1185">Reference proteome</keyword>
<reference evidence="3 4" key="1">
    <citation type="journal article" date="2007" name="Nature">
        <title>Genome of the marsupial Monodelphis domestica reveals innovation in non-coding sequences.</title>
        <authorList>
            <person name="Mikkelsen T.S."/>
            <person name="Wakefield M.J."/>
            <person name="Aken B."/>
            <person name="Amemiya C.T."/>
            <person name="Chang J.L."/>
            <person name="Duke S."/>
            <person name="Garber M."/>
            <person name="Gentles A.J."/>
            <person name="Goodstadt L."/>
            <person name="Heger A."/>
            <person name="Jurka J."/>
            <person name="Kamal M."/>
            <person name="Mauceli E."/>
            <person name="Searle S.M."/>
            <person name="Sharpe T."/>
            <person name="Baker M.L."/>
            <person name="Batzer M.A."/>
            <person name="Benos P.V."/>
            <person name="Belov K."/>
            <person name="Clamp M."/>
            <person name="Cook A."/>
            <person name="Cuff J."/>
            <person name="Das R."/>
            <person name="Davidow L."/>
            <person name="Deakin J.E."/>
            <person name="Fazzari M.J."/>
            <person name="Glass J.L."/>
            <person name="Grabherr M."/>
            <person name="Greally J.M."/>
            <person name="Gu W."/>
            <person name="Hore T.A."/>
            <person name="Huttley G.A."/>
            <person name="Kleber M."/>
            <person name="Jirtle R.L."/>
            <person name="Koina E."/>
            <person name="Lee J.T."/>
            <person name="Mahony S."/>
            <person name="Marra M.A."/>
            <person name="Miller R.D."/>
            <person name="Nicholls R.D."/>
            <person name="Oda M."/>
            <person name="Papenfuss A.T."/>
            <person name="Parra Z.E."/>
            <person name="Pollock D.D."/>
            <person name="Ray D.A."/>
            <person name="Schein J.E."/>
            <person name="Speed T.P."/>
            <person name="Thompson K."/>
            <person name="VandeBerg J.L."/>
            <person name="Wade C.M."/>
            <person name="Walker J.A."/>
            <person name="Waters P.D."/>
            <person name="Webber C."/>
            <person name="Weidman J.R."/>
            <person name="Xie X."/>
            <person name="Zody M.C."/>
            <person name="Baldwin J."/>
            <person name="Abdouelleil A."/>
            <person name="Abdulkadir J."/>
            <person name="Abebe A."/>
            <person name="Abera B."/>
            <person name="Abreu J."/>
            <person name="Acer S.C."/>
            <person name="Aftuck L."/>
            <person name="Alexander A."/>
            <person name="An P."/>
            <person name="Anderson E."/>
            <person name="Anderson S."/>
            <person name="Arachi H."/>
            <person name="Azer M."/>
            <person name="Bachantsang P."/>
            <person name="Barry A."/>
            <person name="Bayul T."/>
            <person name="Berlin A."/>
            <person name="Bessette D."/>
            <person name="Bloom T."/>
            <person name="Bloom T."/>
            <person name="Boguslavskiy L."/>
            <person name="Bonnet C."/>
            <person name="Boukhgalter B."/>
            <person name="Bourzgui I."/>
            <person name="Brown A."/>
            <person name="Cahill P."/>
            <person name="Channer S."/>
            <person name="Cheshatsang Y."/>
            <person name="Chuda L."/>
            <person name="Citroen M."/>
            <person name="Collymore A."/>
            <person name="Cooke P."/>
            <person name="Costello M."/>
            <person name="D'Aco K."/>
            <person name="Daza R."/>
            <person name="De Haan G."/>
            <person name="DeGray S."/>
            <person name="DeMaso C."/>
            <person name="Dhargay N."/>
            <person name="Dooley K."/>
            <person name="Dooley E."/>
            <person name="Doricent M."/>
            <person name="Dorje P."/>
            <person name="Dorjee K."/>
            <person name="Dupes A."/>
            <person name="Elong R."/>
            <person name="Falk J."/>
            <person name="Farina A."/>
            <person name="Faro S."/>
            <person name="Ferguson D."/>
            <person name="Fisher S."/>
            <person name="Foley C.D."/>
            <person name="Franke A."/>
            <person name="Friedrich D."/>
            <person name="Gadbois L."/>
            <person name="Gearin G."/>
            <person name="Gearin C.R."/>
            <person name="Giannoukos G."/>
            <person name="Goode T."/>
            <person name="Graham J."/>
            <person name="Grandbois E."/>
            <person name="Grewal S."/>
            <person name="Gyaltsen K."/>
            <person name="Hafez N."/>
            <person name="Hagos B."/>
            <person name="Hall J."/>
            <person name="Henson C."/>
            <person name="Hollinger A."/>
            <person name="Honan T."/>
            <person name="Huard M.D."/>
            <person name="Hughes L."/>
            <person name="Hurhula B."/>
            <person name="Husby M.E."/>
            <person name="Kamat A."/>
            <person name="Kanga B."/>
            <person name="Kashin S."/>
            <person name="Khazanovich D."/>
            <person name="Kisner P."/>
            <person name="Lance K."/>
            <person name="Lara M."/>
            <person name="Lee W."/>
            <person name="Lennon N."/>
            <person name="Letendre F."/>
            <person name="LeVine R."/>
            <person name="Lipovsky A."/>
            <person name="Liu X."/>
            <person name="Liu J."/>
            <person name="Liu S."/>
            <person name="Lokyitsang T."/>
            <person name="Lokyitsang Y."/>
            <person name="Lubonja R."/>
            <person name="Lui A."/>
            <person name="MacDonald P."/>
            <person name="Magnisalis V."/>
            <person name="Maru K."/>
            <person name="Matthews C."/>
            <person name="McCusker W."/>
            <person name="McDonough S."/>
            <person name="Mehta T."/>
            <person name="Meldrim J."/>
            <person name="Meneus L."/>
            <person name="Mihai O."/>
            <person name="Mihalev A."/>
            <person name="Mihova T."/>
            <person name="Mittelman R."/>
            <person name="Mlenga V."/>
            <person name="Montmayeur A."/>
            <person name="Mulrain L."/>
            <person name="Navidi A."/>
            <person name="Naylor J."/>
            <person name="Negash T."/>
            <person name="Nguyen T."/>
            <person name="Nguyen N."/>
            <person name="Nicol R."/>
            <person name="Norbu C."/>
            <person name="Norbu N."/>
            <person name="Novod N."/>
            <person name="O'Neill B."/>
            <person name="Osman S."/>
            <person name="Markiewicz E."/>
            <person name="Oyono O.L."/>
            <person name="Patti C."/>
            <person name="Phunkhang P."/>
            <person name="Pierre F."/>
            <person name="Priest M."/>
            <person name="Raghuraman S."/>
            <person name="Rege F."/>
            <person name="Reyes R."/>
            <person name="Rise C."/>
            <person name="Rogov P."/>
            <person name="Ross K."/>
            <person name="Ryan E."/>
            <person name="Settipalli S."/>
            <person name="Shea T."/>
            <person name="Sherpa N."/>
            <person name="Shi L."/>
            <person name="Shih D."/>
            <person name="Sparrow T."/>
            <person name="Spaulding J."/>
            <person name="Stalker J."/>
            <person name="Stange-Thomann N."/>
            <person name="Stavropoulos S."/>
            <person name="Stone C."/>
            <person name="Strader C."/>
            <person name="Tesfaye S."/>
            <person name="Thomson T."/>
            <person name="Thoulutsang Y."/>
            <person name="Thoulutsang D."/>
            <person name="Topham K."/>
            <person name="Topping I."/>
            <person name="Tsamla T."/>
            <person name="Vassiliev H."/>
            <person name="Vo A."/>
            <person name="Wangchuk T."/>
            <person name="Wangdi T."/>
            <person name="Weiand M."/>
            <person name="Wilkinson J."/>
            <person name="Wilson A."/>
            <person name="Yadav S."/>
            <person name="Young G."/>
            <person name="Yu Q."/>
            <person name="Zembek L."/>
            <person name="Zhong D."/>
            <person name="Zimmer A."/>
            <person name="Zwirko Z."/>
            <person name="Jaffe D.B."/>
            <person name="Alvarez P."/>
            <person name="Brockman W."/>
            <person name="Butler J."/>
            <person name="Chin C."/>
            <person name="Gnerre S."/>
            <person name="MacCallum I."/>
            <person name="Graves J.A."/>
            <person name="Ponting C.P."/>
            <person name="Breen M."/>
            <person name="Samollow P.B."/>
            <person name="Lander E.S."/>
            <person name="Lindblad-Toh K."/>
        </authorList>
    </citation>
    <scope>NUCLEOTIDE SEQUENCE [LARGE SCALE GENOMIC DNA]</scope>
</reference>
<proteinExistence type="predicted"/>
<reference evidence="3" key="3">
    <citation type="submission" date="2025-09" db="UniProtKB">
        <authorList>
            <consortium name="Ensembl"/>
        </authorList>
    </citation>
    <scope>IDENTIFICATION</scope>
</reference>
<dbReference type="FunCoup" id="F7GAP1">
    <property type="interactions" value="5"/>
</dbReference>
<feature type="region of interest" description="Disordered" evidence="1">
    <location>
        <begin position="279"/>
        <end position="300"/>
    </location>
</feature>
<dbReference type="InParanoid" id="F7GAP1"/>
<reference evidence="3" key="2">
    <citation type="submission" date="2025-08" db="UniProtKB">
        <authorList>
            <consortium name="Ensembl"/>
        </authorList>
    </citation>
    <scope>IDENTIFICATION</scope>
</reference>
<dbReference type="Pfam" id="PF15552">
    <property type="entry name" value="DUF4657"/>
    <property type="match status" value="1"/>
</dbReference>
<dbReference type="Proteomes" id="UP000002280">
    <property type="component" value="Chromosome 1"/>
</dbReference>
<dbReference type="GeneTree" id="ENSGT00390000000531"/>
<dbReference type="CTD" id="140520723"/>
<dbReference type="KEGG" id="mdo:103097458"/>
<dbReference type="AlphaFoldDB" id="F7GAP1"/>
<organism evidence="3 4">
    <name type="scientific">Monodelphis domestica</name>
    <name type="common">Gray short-tailed opossum</name>
    <dbReference type="NCBI Taxonomy" id="13616"/>
    <lineage>
        <taxon>Eukaryota</taxon>
        <taxon>Metazoa</taxon>
        <taxon>Chordata</taxon>
        <taxon>Craniata</taxon>
        <taxon>Vertebrata</taxon>
        <taxon>Euteleostomi</taxon>
        <taxon>Mammalia</taxon>
        <taxon>Metatheria</taxon>
        <taxon>Didelphimorphia</taxon>
        <taxon>Didelphidae</taxon>
        <taxon>Monodelphis</taxon>
    </lineage>
</organism>